<accession>A0AAU9JGX1</accession>
<organism evidence="1 2">
    <name type="scientific">Blepharisma stoltei</name>
    <dbReference type="NCBI Taxonomy" id="1481888"/>
    <lineage>
        <taxon>Eukaryota</taxon>
        <taxon>Sar</taxon>
        <taxon>Alveolata</taxon>
        <taxon>Ciliophora</taxon>
        <taxon>Postciliodesmatophora</taxon>
        <taxon>Heterotrichea</taxon>
        <taxon>Heterotrichida</taxon>
        <taxon>Blepharismidae</taxon>
        <taxon>Blepharisma</taxon>
    </lineage>
</organism>
<name>A0AAU9JGX1_9CILI</name>
<dbReference type="Proteomes" id="UP001162131">
    <property type="component" value="Unassembled WGS sequence"/>
</dbReference>
<sequence length="92" mass="11361">MILWYDRYYHKIKSFSKEFWCNSVIMIWETRFHFFTCQFILTCKMLRFSISMLQEMKKLKENRNLEYGMPMIPCDFNADKIILNSKLIKNIL</sequence>
<dbReference type="AlphaFoldDB" id="A0AAU9JGX1"/>
<reference evidence="1" key="1">
    <citation type="submission" date="2021-09" db="EMBL/GenBank/DDBJ databases">
        <authorList>
            <consortium name="AG Swart"/>
            <person name="Singh M."/>
            <person name="Singh A."/>
            <person name="Seah K."/>
            <person name="Emmerich C."/>
        </authorList>
    </citation>
    <scope>NUCLEOTIDE SEQUENCE</scope>
    <source>
        <strain evidence="1">ATCC30299</strain>
    </source>
</reference>
<evidence type="ECO:0000313" key="1">
    <source>
        <dbReference type="EMBL" id="CAG9324898.1"/>
    </source>
</evidence>
<protein>
    <submittedName>
        <fullName evidence="1">Uncharacterized protein</fullName>
    </submittedName>
</protein>
<gene>
    <name evidence="1" type="ORF">BSTOLATCC_MIC37646</name>
</gene>
<proteinExistence type="predicted"/>
<keyword evidence="2" id="KW-1185">Reference proteome</keyword>
<dbReference type="EMBL" id="CAJZBQ010000037">
    <property type="protein sequence ID" value="CAG9324898.1"/>
    <property type="molecule type" value="Genomic_DNA"/>
</dbReference>
<evidence type="ECO:0000313" key="2">
    <source>
        <dbReference type="Proteomes" id="UP001162131"/>
    </source>
</evidence>
<comment type="caution">
    <text evidence="1">The sequence shown here is derived from an EMBL/GenBank/DDBJ whole genome shotgun (WGS) entry which is preliminary data.</text>
</comment>